<name>A0A1Q8Q3H1_9BACI</name>
<feature type="coiled-coil region" evidence="1">
    <location>
        <begin position="16"/>
        <end position="43"/>
    </location>
</feature>
<evidence type="ECO:0000313" key="2">
    <source>
        <dbReference type="EMBL" id="OLN21884.1"/>
    </source>
</evidence>
<dbReference type="RefSeq" id="WP_075399045.1">
    <property type="nucleotide sequence ID" value="NZ_MSDU01000028.1"/>
</dbReference>
<sequence length="147" mass="16525">MKLEISGDTVALKNWMDSEKKRAVKAEKQFEKARNALRKEMRKKDPQAQLPTLTSSEVKRIEGWQEAQRFCDTRYIQPIAIGAVVVNGKLLVQMLKKIEGLPIAMTVDKDVLVLQYDAPGGEGSLELYDLSNHYPEKLVPEGVLVDG</sequence>
<protein>
    <submittedName>
        <fullName evidence="2">Uncharacterized protein</fullName>
    </submittedName>
</protein>
<comment type="caution">
    <text evidence="2">The sequence shown here is derived from an EMBL/GenBank/DDBJ whole genome shotgun (WGS) entry which is preliminary data.</text>
</comment>
<keyword evidence="1" id="KW-0175">Coiled coil</keyword>
<proteinExistence type="predicted"/>
<dbReference type="EMBL" id="MSDU01000028">
    <property type="protein sequence ID" value="OLN21884.1"/>
    <property type="molecule type" value="Genomic_DNA"/>
</dbReference>
<accession>A0A1Q8Q3H1</accession>
<dbReference type="Proteomes" id="UP000185568">
    <property type="component" value="Unassembled WGS sequence"/>
</dbReference>
<reference evidence="2 3" key="1">
    <citation type="submission" date="2016-12" db="EMBL/GenBank/DDBJ databases">
        <title>Domibacillus antri genome sequencing.</title>
        <authorList>
            <person name="Verma A."/>
            <person name="Krishnamurthi S."/>
        </authorList>
    </citation>
    <scope>NUCLEOTIDE SEQUENCE [LARGE SCALE GENOMIC DNA]</scope>
    <source>
        <strain evidence="2 3">XD80</strain>
    </source>
</reference>
<evidence type="ECO:0000313" key="3">
    <source>
        <dbReference type="Proteomes" id="UP000185568"/>
    </source>
</evidence>
<keyword evidence="3" id="KW-1185">Reference proteome</keyword>
<organism evidence="2 3">
    <name type="scientific">Domibacillus antri</name>
    <dbReference type="NCBI Taxonomy" id="1714264"/>
    <lineage>
        <taxon>Bacteria</taxon>
        <taxon>Bacillati</taxon>
        <taxon>Bacillota</taxon>
        <taxon>Bacilli</taxon>
        <taxon>Bacillales</taxon>
        <taxon>Bacillaceae</taxon>
        <taxon>Domibacillus</taxon>
    </lineage>
</organism>
<gene>
    <name evidence="2" type="ORF">BTO30_12355</name>
</gene>
<dbReference type="STRING" id="1714264.BTO30_12355"/>
<evidence type="ECO:0000256" key="1">
    <source>
        <dbReference type="SAM" id="Coils"/>
    </source>
</evidence>
<dbReference type="AlphaFoldDB" id="A0A1Q8Q3H1"/>